<evidence type="ECO:0000256" key="2">
    <source>
        <dbReference type="ARBA" id="ARBA00023002"/>
    </source>
</evidence>
<evidence type="ECO:0000256" key="4">
    <source>
        <dbReference type="RuleBase" id="RU003719"/>
    </source>
</evidence>
<feature type="domain" description="D-isomer specific 2-hydroxyacid dehydrogenase NAD-binding" evidence="6">
    <location>
        <begin position="114"/>
        <end position="289"/>
    </location>
</feature>
<dbReference type="PANTHER" id="PTHR43761">
    <property type="entry name" value="D-ISOMER SPECIFIC 2-HYDROXYACID DEHYDROGENASE FAMILY PROTEIN (AFU_ORTHOLOGUE AFUA_1G13630)"/>
    <property type="match status" value="1"/>
</dbReference>
<dbReference type="InterPro" id="IPR043322">
    <property type="entry name" value="CtBP"/>
</dbReference>
<dbReference type="PANTHER" id="PTHR43761:SF1">
    <property type="entry name" value="D-ISOMER SPECIFIC 2-HYDROXYACID DEHYDROGENASE CATALYTIC DOMAIN-CONTAINING PROTEIN-RELATED"/>
    <property type="match status" value="1"/>
</dbReference>
<comment type="caution">
    <text evidence="7">The sequence shown here is derived from an EMBL/GenBank/DDBJ whole genome shotgun (WGS) entry which is preliminary data.</text>
</comment>
<dbReference type="InterPro" id="IPR006140">
    <property type="entry name" value="D-isomer_DH_NAD-bd"/>
</dbReference>
<gene>
    <name evidence="7" type="ORF">H7B90_26955</name>
</gene>
<feature type="domain" description="D-isomer specific 2-hydroxyacid dehydrogenase catalytic" evidence="5">
    <location>
        <begin position="19"/>
        <end position="321"/>
    </location>
</feature>
<dbReference type="EMBL" id="JACJVR010000110">
    <property type="protein sequence ID" value="MBB6695039.1"/>
    <property type="molecule type" value="Genomic_DNA"/>
</dbReference>
<evidence type="ECO:0000313" key="8">
    <source>
        <dbReference type="Proteomes" id="UP000553776"/>
    </source>
</evidence>
<accession>A0A841U5F4</accession>
<evidence type="ECO:0000259" key="5">
    <source>
        <dbReference type="Pfam" id="PF00389"/>
    </source>
</evidence>
<dbReference type="InterPro" id="IPR006139">
    <property type="entry name" value="D-isomer_2_OHA_DH_cat_dom"/>
</dbReference>
<evidence type="ECO:0000256" key="3">
    <source>
        <dbReference type="ARBA" id="ARBA00023027"/>
    </source>
</evidence>
<keyword evidence="8" id="KW-1185">Reference proteome</keyword>
<dbReference type="GO" id="GO:0003714">
    <property type="term" value="F:transcription corepressor activity"/>
    <property type="evidence" value="ECO:0007669"/>
    <property type="project" value="InterPro"/>
</dbReference>
<sequence length="327" mass="35480">MLNGKKLVWILDDEWTDHSVEKAIYEANGFEVKVTTSETLAEDTPLYAPHADGVVAQVGFPCGAELIGKLASCKSIAISGVGFNHVDLEAATRQGIVVSNVPDYCMEEVSDHAVALMLALAKRLVPFHNQVLAGGWDPLDTLPMYRFKDRTVGLLGFGRIARKVAEKLKGFGVRIVAHDEYVGSETFASFGVEPLSFEELLKQSHILSLHVPLTPETTELLTYERMKTMPKGAILVNTCRGGVIREADLARLLEEGHLAGAGLDVLTEEPPKPGHPLIGMPQTLVTPHSSYVSVESVLELKQRTCQIVIDAANGKTLSYSLNKPAAV</sequence>
<organism evidence="7 8">
    <name type="scientific">Cohnella xylanilytica</name>
    <dbReference type="NCBI Taxonomy" id="557555"/>
    <lineage>
        <taxon>Bacteria</taxon>
        <taxon>Bacillati</taxon>
        <taxon>Bacillota</taxon>
        <taxon>Bacilli</taxon>
        <taxon>Bacillales</taxon>
        <taxon>Paenibacillaceae</taxon>
        <taxon>Cohnella</taxon>
    </lineage>
</organism>
<dbReference type="SUPFAM" id="SSF51735">
    <property type="entry name" value="NAD(P)-binding Rossmann-fold domains"/>
    <property type="match status" value="1"/>
</dbReference>
<dbReference type="Pfam" id="PF00389">
    <property type="entry name" value="2-Hacid_dh"/>
    <property type="match status" value="1"/>
</dbReference>
<dbReference type="Pfam" id="PF02826">
    <property type="entry name" value="2-Hacid_dh_C"/>
    <property type="match status" value="1"/>
</dbReference>
<dbReference type="GO" id="GO:0016616">
    <property type="term" value="F:oxidoreductase activity, acting on the CH-OH group of donors, NAD or NADP as acceptor"/>
    <property type="evidence" value="ECO:0007669"/>
    <property type="project" value="InterPro"/>
</dbReference>
<reference evidence="7 8" key="1">
    <citation type="submission" date="2020-08" db="EMBL/GenBank/DDBJ databases">
        <title>Cohnella phylogeny.</title>
        <authorList>
            <person name="Dunlap C."/>
        </authorList>
    </citation>
    <scope>NUCLEOTIDE SEQUENCE [LARGE SCALE GENOMIC DNA]</scope>
    <source>
        <strain evidence="7 8">DSM 25239</strain>
    </source>
</reference>
<evidence type="ECO:0000313" key="7">
    <source>
        <dbReference type="EMBL" id="MBB6695039.1"/>
    </source>
</evidence>
<dbReference type="CDD" id="cd05299">
    <property type="entry name" value="CtBP_dh"/>
    <property type="match status" value="1"/>
</dbReference>
<proteinExistence type="inferred from homology"/>
<dbReference type="AlphaFoldDB" id="A0A841U5F4"/>
<dbReference type="InterPro" id="IPR050418">
    <property type="entry name" value="D-iso_2-hydroxyacid_DH_PdxB"/>
</dbReference>
<keyword evidence="3" id="KW-0520">NAD</keyword>
<name>A0A841U5F4_9BACL</name>
<dbReference type="InterPro" id="IPR036291">
    <property type="entry name" value="NAD(P)-bd_dom_sf"/>
</dbReference>
<dbReference type="GO" id="GO:0051287">
    <property type="term" value="F:NAD binding"/>
    <property type="evidence" value="ECO:0007669"/>
    <property type="project" value="InterPro"/>
</dbReference>
<keyword evidence="2 4" id="KW-0560">Oxidoreductase</keyword>
<comment type="similarity">
    <text evidence="1 4">Belongs to the D-isomer specific 2-hydroxyacid dehydrogenase family.</text>
</comment>
<dbReference type="RefSeq" id="WP_185138996.1">
    <property type="nucleotide sequence ID" value="NZ_BORM01000018.1"/>
</dbReference>
<protein>
    <submittedName>
        <fullName evidence="7">C-terminal binding protein</fullName>
    </submittedName>
</protein>
<dbReference type="Proteomes" id="UP000553776">
    <property type="component" value="Unassembled WGS sequence"/>
</dbReference>
<dbReference type="Gene3D" id="3.40.50.720">
    <property type="entry name" value="NAD(P)-binding Rossmann-like Domain"/>
    <property type="match status" value="2"/>
</dbReference>
<dbReference type="SUPFAM" id="SSF52283">
    <property type="entry name" value="Formate/glycerate dehydrogenase catalytic domain-like"/>
    <property type="match status" value="1"/>
</dbReference>
<evidence type="ECO:0000259" key="6">
    <source>
        <dbReference type="Pfam" id="PF02826"/>
    </source>
</evidence>
<evidence type="ECO:0000256" key="1">
    <source>
        <dbReference type="ARBA" id="ARBA00005854"/>
    </source>
</evidence>